<sequence length="449" mass="45856">MTDRAPGPPPAPPPDPTATPPPDPTATPPPGPAPDPPRAPVINGDSRRLEAANSAFAASRTRRWRGPVLVVAAVLVGALVIAVLGAAPRTGGLDPEAASPEGSMALARLLTGQGVRVEPVADLDAATAGPGRTVLVTFPERMSTRQRQALAASGADLVVVRPDERSLAALAPTVRPELLALPEPTDPACGLPAAVRAGPVDLAGAAYATDDPTAQRCYPVEEPVGASSLVAVRDRGRTVTVVGDAAPFTNDVLDEQGNAALALNLLGAHPDLLWYLPVPPPAEPGQERSTTELLPSGWIWGPVQLLVAGLAVALWRGRRLGPVITEDLPVVVPAGETVRGRARLYRRAGARDRAAAALRGDAVRDLAARLGVPRGAGTRAVVDAVAARSGRSVAKVGGVLDGPVPADDAALVALAGDLDALRRSVRGTNGAATETATETAPRDARDPAP</sequence>
<dbReference type="RefSeq" id="WP_274233769.1">
    <property type="nucleotide sequence ID" value="NZ_BAABHQ010000001.1"/>
</dbReference>
<accession>A0ABP9DTN2</accession>
<evidence type="ECO:0000259" key="3">
    <source>
        <dbReference type="Pfam" id="PF14258"/>
    </source>
</evidence>
<feature type="region of interest" description="Disordered" evidence="1">
    <location>
        <begin position="426"/>
        <end position="449"/>
    </location>
</feature>
<evidence type="ECO:0000313" key="5">
    <source>
        <dbReference type="Proteomes" id="UP001500457"/>
    </source>
</evidence>
<comment type="caution">
    <text evidence="4">The sequence shown here is derived from an EMBL/GenBank/DDBJ whole genome shotgun (WGS) entry which is preliminary data.</text>
</comment>
<dbReference type="EMBL" id="BAABHQ010000001">
    <property type="protein sequence ID" value="GAA4858684.1"/>
    <property type="molecule type" value="Genomic_DNA"/>
</dbReference>
<gene>
    <name evidence="4" type="ORF">GCM10023203_01890</name>
</gene>
<feature type="region of interest" description="Disordered" evidence="1">
    <location>
        <begin position="1"/>
        <end position="44"/>
    </location>
</feature>
<evidence type="ECO:0000256" key="2">
    <source>
        <dbReference type="SAM" id="Phobius"/>
    </source>
</evidence>
<evidence type="ECO:0000256" key="1">
    <source>
        <dbReference type="SAM" id="MobiDB-lite"/>
    </source>
</evidence>
<protein>
    <submittedName>
        <fullName evidence="4">DUF4350 domain-containing protein</fullName>
    </submittedName>
</protein>
<feature type="domain" description="DUF4350" evidence="3">
    <location>
        <begin position="96"/>
        <end position="266"/>
    </location>
</feature>
<proteinExistence type="predicted"/>
<dbReference type="InterPro" id="IPR025646">
    <property type="entry name" value="DUF4350"/>
</dbReference>
<keyword evidence="5" id="KW-1185">Reference proteome</keyword>
<organism evidence="4 5">
    <name type="scientific">Actinomycetospora straminea</name>
    <dbReference type="NCBI Taxonomy" id="663607"/>
    <lineage>
        <taxon>Bacteria</taxon>
        <taxon>Bacillati</taxon>
        <taxon>Actinomycetota</taxon>
        <taxon>Actinomycetes</taxon>
        <taxon>Pseudonocardiales</taxon>
        <taxon>Pseudonocardiaceae</taxon>
        <taxon>Actinomycetospora</taxon>
    </lineage>
</organism>
<keyword evidence="2" id="KW-1133">Transmembrane helix</keyword>
<feature type="transmembrane region" description="Helical" evidence="2">
    <location>
        <begin position="68"/>
        <end position="87"/>
    </location>
</feature>
<feature type="compositionally biased region" description="Basic and acidic residues" evidence="1">
    <location>
        <begin position="440"/>
        <end position="449"/>
    </location>
</feature>
<keyword evidence="2" id="KW-0472">Membrane</keyword>
<evidence type="ECO:0000313" key="4">
    <source>
        <dbReference type="EMBL" id="GAA4858684.1"/>
    </source>
</evidence>
<dbReference type="Proteomes" id="UP001500457">
    <property type="component" value="Unassembled WGS sequence"/>
</dbReference>
<name>A0ABP9DTN2_9PSEU</name>
<dbReference type="Pfam" id="PF14258">
    <property type="entry name" value="DUF4350"/>
    <property type="match status" value="1"/>
</dbReference>
<keyword evidence="2" id="KW-0812">Transmembrane</keyword>
<reference evidence="5" key="1">
    <citation type="journal article" date="2019" name="Int. J. Syst. Evol. Microbiol.">
        <title>The Global Catalogue of Microorganisms (GCM) 10K type strain sequencing project: providing services to taxonomists for standard genome sequencing and annotation.</title>
        <authorList>
            <consortium name="The Broad Institute Genomics Platform"/>
            <consortium name="The Broad Institute Genome Sequencing Center for Infectious Disease"/>
            <person name="Wu L."/>
            <person name="Ma J."/>
        </authorList>
    </citation>
    <scope>NUCLEOTIDE SEQUENCE [LARGE SCALE GENOMIC DNA]</scope>
    <source>
        <strain evidence="5">JCM 17983</strain>
    </source>
</reference>
<feature type="compositionally biased region" description="Pro residues" evidence="1">
    <location>
        <begin position="1"/>
        <end position="39"/>
    </location>
</feature>